<evidence type="ECO:0000259" key="12">
    <source>
        <dbReference type="Pfam" id="PF17921"/>
    </source>
</evidence>
<evidence type="ECO:0000256" key="7">
    <source>
        <dbReference type="ARBA" id="ARBA00022801"/>
    </source>
</evidence>
<dbReference type="InterPro" id="IPR000477">
    <property type="entry name" value="RT_dom"/>
</dbReference>
<evidence type="ECO:0000259" key="10">
    <source>
        <dbReference type="Pfam" id="PF00078"/>
    </source>
</evidence>
<gene>
    <name evidence="13" type="ORF">Cvel_10103.t2</name>
</gene>
<dbReference type="Gene3D" id="1.10.340.70">
    <property type="match status" value="1"/>
</dbReference>
<evidence type="ECO:0000313" key="13">
    <source>
        <dbReference type="EMBL" id="CUC10605.1"/>
    </source>
</evidence>
<reference evidence="13" key="1">
    <citation type="submission" date="2014-11" db="EMBL/GenBank/DDBJ databases">
        <title>Molecular phylogeny of cliff fern family Woodsiaceae with morphological implications.</title>
        <authorList>
            <person name="Shao Y.-Z."/>
            <person name="Wei R."/>
            <person name="Zhang X.-C."/>
        </authorList>
    </citation>
    <scope>NUCLEOTIDE SEQUENCE</scope>
</reference>
<evidence type="ECO:0000256" key="1">
    <source>
        <dbReference type="ARBA" id="ARBA00012493"/>
    </source>
</evidence>
<dbReference type="FunFam" id="3.10.10.10:FF:000007">
    <property type="entry name" value="Retrovirus-related Pol polyprotein from transposon 17.6-like Protein"/>
    <property type="match status" value="1"/>
</dbReference>
<dbReference type="VEuPathDB" id="CryptoDB:Cvel_10103"/>
<dbReference type="CDD" id="cd09274">
    <property type="entry name" value="RNase_HI_RT_Ty3"/>
    <property type="match status" value="1"/>
</dbReference>
<dbReference type="CDD" id="cd00303">
    <property type="entry name" value="retropepsin_like"/>
    <property type="match status" value="1"/>
</dbReference>
<dbReference type="SUPFAM" id="SSF50630">
    <property type="entry name" value="Acid proteases"/>
    <property type="match status" value="1"/>
</dbReference>
<dbReference type="PANTHER" id="PTHR37984:SF5">
    <property type="entry name" value="PROTEIN NYNRIN-LIKE"/>
    <property type="match status" value="1"/>
</dbReference>
<dbReference type="InterPro" id="IPR041373">
    <property type="entry name" value="RT_RNaseH"/>
</dbReference>
<dbReference type="GO" id="GO:0003676">
    <property type="term" value="F:nucleic acid binding"/>
    <property type="evidence" value="ECO:0007669"/>
    <property type="project" value="InterPro"/>
</dbReference>
<dbReference type="FunFam" id="1.10.340.70:FF:000001">
    <property type="entry name" value="Retrovirus-related Pol polyprotein from transposon gypsy-like Protein"/>
    <property type="match status" value="1"/>
</dbReference>
<evidence type="ECO:0000256" key="9">
    <source>
        <dbReference type="SAM" id="MobiDB-lite"/>
    </source>
</evidence>
<evidence type="ECO:0000256" key="6">
    <source>
        <dbReference type="ARBA" id="ARBA00022759"/>
    </source>
</evidence>
<keyword evidence="6" id="KW-0255">Endonuclease</keyword>
<organism evidence="13">
    <name type="scientific">Chromera velia CCMP2878</name>
    <dbReference type="NCBI Taxonomy" id="1169474"/>
    <lineage>
        <taxon>Eukaryota</taxon>
        <taxon>Sar</taxon>
        <taxon>Alveolata</taxon>
        <taxon>Colpodellida</taxon>
        <taxon>Chromeraceae</taxon>
        <taxon>Chromera</taxon>
    </lineage>
</organism>
<evidence type="ECO:0000256" key="3">
    <source>
        <dbReference type="ARBA" id="ARBA00022679"/>
    </source>
</evidence>
<feature type="domain" description="Integrase zinc-binding" evidence="12">
    <location>
        <begin position="725"/>
        <end position="783"/>
    </location>
</feature>
<evidence type="ECO:0000256" key="8">
    <source>
        <dbReference type="ARBA" id="ARBA00022918"/>
    </source>
</evidence>
<dbReference type="InterPro" id="IPR043502">
    <property type="entry name" value="DNA/RNA_pol_sf"/>
</dbReference>
<dbReference type="AlphaFoldDB" id="A0A0K6SAK5"/>
<keyword evidence="4" id="KW-0548">Nucleotidyltransferase</keyword>
<keyword evidence="3" id="KW-0808">Transferase</keyword>
<feature type="domain" description="Reverse transcriptase RNase H-like" evidence="11">
    <location>
        <begin position="485"/>
        <end position="590"/>
    </location>
</feature>
<keyword evidence="2" id="KW-0645">Protease</keyword>
<dbReference type="GO" id="GO:0003964">
    <property type="term" value="F:RNA-directed DNA polymerase activity"/>
    <property type="evidence" value="ECO:0007669"/>
    <property type="project" value="UniProtKB-KW"/>
</dbReference>
<dbReference type="InterPro" id="IPR036397">
    <property type="entry name" value="RNaseH_sf"/>
</dbReference>
<dbReference type="InterPro" id="IPR041588">
    <property type="entry name" value="Integrase_H2C2"/>
</dbReference>
<feature type="domain" description="Reverse transcriptase" evidence="10">
    <location>
        <begin position="259"/>
        <end position="355"/>
    </location>
</feature>
<dbReference type="Pfam" id="PF00078">
    <property type="entry name" value="RVT_1"/>
    <property type="match status" value="1"/>
</dbReference>
<keyword evidence="7" id="KW-0378">Hydrolase</keyword>
<proteinExistence type="predicted"/>
<dbReference type="Gene3D" id="3.30.70.270">
    <property type="match status" value="2"/>
</dbReference>
<dbReference type="InterPro" id="IPR043128">
    <property type="entry name" value="Rev_trsase/Diguanyl_cyclase"/>
</dbReference>
<evidence type="ECO:0000256" key="2">
    <source>
        <dbReference type="ARBA" id="ARBA00022670"/>
    </source>
</evidence>
<evidence type="ECO:0000256" key="4">
    <source>
        <dbReference type="ARBA" id="ARBA00022695"/>
    </source>
</evidence>
<dbReference type="FunFam" id="3.30.70.270:FF:000020">
    <property type="entry name" value="Transposon Tf2-6 polyprotein-like Protein"/>
    <property type="match status" value="1"/>
</dbReference>
<dbReference type="Gene3D" id="3.10.10.10">
    <property type="entry name" value="HIV Type 1 Reverse Transcriptase, subunit A, domain 1"/>
    <property type="match status" value="1"/>
</dbReference>
<keyword evidence="8" id="KW-0695">RNA-directed DNA polymerase</keyword>
<dbReference type="Pfam" id="PF17921">
    <property type="entry name" value="Integrase_H2C2"/>
    <property type="match status" value="1"/>
</dbReference>
<dbReference type="SUPFAM" id="SSF56672">
    <property type="entry name" value="DNA/RNA polymerases"/>
    <property type="match status" value="1"/>
</dbReference>
<dbReference type="GO" id="GO:0004519">
    <property type="term" value="F:endonuclease activity"/>
    <property type="evidence" value="ECO:0007669"/>
    <property type="project" value="UniProtKB-KW"/>
</dbReference>
<dbReference type="CDD" id="cd01647">
    <property type="entry name" value="RT_LTR"/>
    <property type="match status" value="1"/>
</dbReference>
<dbReference type="InterPro" id="IPR050951">
    <property type="entry name" value="Retrovirus_Pol_polyprotein"/>
</dbReference>
<dbReference type="EMBL" id="CDMZ01004720">
    <property type="protein sequence ID" value="CUC10605.1"/>
    <property type="molecule type" value="Genomic_DNA"/>
</dbReference>
<accession>A0A0K6SAK5</accession>
<dbReference type="PANTHER" id="PTHR37984">
    <property type="entry name" value="PROTEIN CBG26694"/>
    <property type="match status" value="1"/>
</dbReference>
<evidence type="ECO:0000259" key="11">
    <source>
        <dbReference type="Pfam" id="PF17917"/>
    </source>
</evidence>
<dbReference type="EC" id="2.7.7.49" evidence="1"/>
<dbReference type="InterPro" id="IPR021109">
    <property type="entry name" value="Peptidase_aspartic_dom_sf"/>
</dbReference>
<protein>
    <recommendedName>
        <fullName evidence="1">RNA-directed DNA polymerase</fullName>
        <ecNumber evidence="1">2.7.7.49</ecNumber>
    </recommendedName>
</protein>
<dbReference type="PhylomeDB" id="A0A0K6SAK5"/>
<feature type="compositionally biased region" description="Basic and acidic residues" evidence="9">
    <location>
        <begin position="142"/>
        <end position="159"/>
    </location>
</feature>
<evidence type="ECO:0000256" key="5">
    <source>
        <dbReference type="ARBA" id="ARBA00022722"/>
    </source>
</evidence>
<dbReference type="GO" id="GO:0008233">
    <property type="term" value="F:peptidase activity"/>
    <property type="evidence" value="ECO:0007669"/>
    <property type="project" value="UniProtKB-KW"/>
</dbReference>
<dbReference type="GO" id="GO:0006508">
    <property type="term" value="P:proteolysis"/>
    <property type="evidence" value="ECO:0007669"/>
    <property type="project" value="UniProtKB-KW"/>
</dbReference>
<name>A0A0K6SAK5_9ALVE</name>
<feature type="region of interest" description="Disordered" evidence="9">
    <location>
        <begin position="133"/>
        <end position="164"/>
    </location>
</feature>
<dbReference type="Gene3D" id="2.40.70.10">
    <property type="entry name" value="Acid Proteases"/>
    <property type="match status" value="1"/>
</dbReference>
<dbReference type="Pfam" id="PF17917">
    <property type="entry name" value="RT_RNaseH"/>
    <property type="match status" value="1"/>
</dbReference>
<dbReference type="Gene3D" id="3.30.420.10">
    <property type="entry name" value="Ribonuclease H-like superfamily/Ribonuclease H"/>
    <property type="match status" value="1"/>
</dbReference>
<sequence>MSASHPHREEESRPAVSVQVASVEVKPRPWVSVLLFGKPASALLDSGSQVTFVDVGCFAAADVEMKSPSVGLVALGNNSVPCVGETIAEIAHPSDPGKRFEHPVLVAEGSGYDIVLGMDFLRWYSEPSAQVGGARASVPPDLGEKSTSKEGVKGGREQTDLPPVDLSAVPEEWKPQYLELLEEFSDIWSRERFDVGTLRLQEKPYYTKIPTNRDTPVRWSQDRMLYHRRDEVKKELNAMQEGGIIKPSQSPWAAPVVLVKKPDGSIRFCLDFRRLNEVTKWDFFLLPHIQETLDRLAGSSVFSALDYTSGYHQILLDPDDAEKTAFITPFGLFEFVRMPFGLVNAPAIFQRAMSMDLREVFLLVRVAGLKLRLEKAQIGKVEVEYLGHTVSARGVRPSKKNTEKVKNWPTPTDRARLRTFVFLCNYYHSFVSGFAWIAHPLNELFRPFDEKGQLRPFIWTAEADAAFQELRRRLTEPPVLCFPNMHTPFIVKPNACDVSIGGVLVQLKDGKERVVAYASRRLQGAELNYGMPEKEALAGLFCCRQWRHYLLGSSVFLRVIHTDHKPNLAMEKNKLANKRVEKWALELQEYGLQFLYKEGKSHTDADAVSRMPMPAEHSVDTGAPFCRHCSRPVDRGSAERPGFKAAIAGATGNALPMQAALPFLEKVRSSVPSDPAVRDVYEYLKTGTLPTEGNRMKAVMVQESLFELRDGLLYRYVGETEQLYVPTHLRETVMVMHHDHPMGGHIAGRRLAERLLREFWWPGLQKNVGEWVEKCRPCQERRAAAPQRTPHTLPIPTRPFQVVGIDVKGPLPLTKRGNRFVLVVTCALTR</sequence>
<keyword evidence="5" id="KW-0540">Nuclease</keyword>